<keyword evidence="3" id="KW-1185">Reference proteome</keyword>
<evidence type="ECO:0000256" key="1">
    <source>
        <dbReference type="SAM" id="MobiDB-lite"/>
    </source>
</evidence>
<name>A0A9W6Z271_AMBMO</name>
<evidence type="ECO:0000313" key="3">
    <source>
        <dbReference type="Proteomes" id="UP001165063"/>
    </source>
</evidence>
<sequence>MLRGRDSSSSSEILPLRELNLTAATNNNNSNNKTAPSSSNRASFASPPPPPRLSSSAGSPAKYQHSQQHNPLNLNLNYPFSRHSTSSLTFASGDTLVNATAAPMTPITKVMSNGTVSTTTTTTAGSAGGRTRSRSSTFNEYDYVDLMSGSGSFNGGGRRGGQFLPVTPETDITDL</sequence>
<accession>A0A9W6Z271</accession>
<reference evidence="2" key="1">
    <citation type="submission" date="2023-04" db="EMBL/GenBank/DDBJ databases">
        <title>Ambrosiozyma monospora NBRC 1965.</title>
        <authorList>
            <person name="Ichikawa N."/>
            <person name="Sato H."/>
            <person name="Tonouchi N."/>
        </authorList>
    </citation>
    <scope>NUCLEOTIDE SEQUENCE</scope>
    <source>
        <strain evidence="2">NBRC 1965</strain>
    </source>
</reference>
<feature type="region of interest" description="Disordered" evidence="1">
    <location>
        <begin position="1"/>
        <end position="78"/>
    </location>
</feature>
<feature type="compositionally biased region" description="Polar residues" evidence="1">
    <location>
        <begin position="64"/>
        <end position="78"/>
    </location>
</feature>
<evidence type="ECO:0000313" key="2">
    <source>
        <dbReference type="EMBL" id="GMG56488.1"/>
    </source>
</evidence>
<dbReference type="AlphaFoldDB" id="A0A9W6Z271"/>
<protein>
    <submittedName>
        <fullName evidence="2">Unnamed protein product</fullName>
    </submittedName>
</protein>
<dbReference type="Proteomes" id="UP001165063">
    <property type="component" value="Unassembled WGS sequence"/>
</dbReference>
<proteinExistence type="predicted"/>
<feature type="compositionally biased region" description="Low complexity" evidence="1">
    <location>
        <begin position="20"/>
        <end position="45"/>
    </location>
</feature>
<gene>
    <name evidence="2" type="ORF">Amon01_000855500</name>
</gene>
<organism evidence="2 3">
    <name type="scientific">Ambrosiozyma monospora</name>
    <name type="common">Yeast</name>
    <name type="synonym">Endomycopsis monosporus</name>
    <dbReference type="NCBI Taxonomy" id="43982"/>
    <lineage>
        <taxon>Eukaryota</taxon>
        <taxon>Fungi</taxon>
        <taxon>Dikarya</taxon>
        <taxon>Ascomycota</taxon>
        <taxon>Saccharomycotina</taxon>
        <taxon>Pichiomycetes</taxon>
        <taxon>Pichiales</taxon>
        <taxon>Pichiaceae</taxon>
        <taxon>Ambrosiozyma</taxon>
    </lineage>
</organism>
<feature type="region of interest" description="Disordered" evidence="1">
    <location>
        <begin position="154"/>
        <end position="175"/>
    </location>
</feature>
<dbReference type="EMBL" id="BSXU01007702">
    <property type="protein sequence ID" value="GMG56488.1"/>
    <property type="molecule type" value="Genomic_DNA"/>
</dbReference>
<comment type="caution">
    <text evidence="2">The sequence shown here is derived from an EMBL/GenBank/DDBJ whole genome shotgun (WGS) entry which is preliminary data.</text>
</comment>